<keyword evidence="1" id="KW-0479">Metal-binding</keyword>
<evidence type="ECO:0000259" key="2">
    <source>
        <dbReference type="PROSITE" id="PS51819"/>
    </source>
</evidence>
<dbReference type="AlphaFoldDB" id="A0A5B8UD86"/>
<dbReference type="PANTHER" id="PTHR43279:SF1">
    <property type="entry name" value="CATECHOL-2,3-DIOXYGENASE"/>
    <property type="match status" value="1"/>
</dbReference>
<feature type="domain" description="VOC" evidence="2">
    <location>
        <begin position="10"/>
        <end position="125"/>
    </location>
</feature>
<evidence type="ECO:0000313" key="4">
    <source>
        <dbReference type="Proteomes" id="UP000321805"/>
    </source>
</evidence>
<dbReference type="PROSITE" id="PS00934">
    <property type="entry name" value="GLYOXALASE_I_1"/>
    <property type="match status" value="1"/>
</dbReference>
<dbReference type="EMBL" id="CP042430">
    <property type="protein sequence ID" value="QEC50818.1"/>
    <property type="molecule type" value="Genomic_DNA"/>
</dbReference>
<dbReference type="OrthoDB" id="9792626at2"/>
<dbReference type="SUPFAM" id="SSF54593">
    <property type="entry name" value="Glyoxalase/Bleomycin resistance protein/Dihydroxybiphenyl dioxygenase"/>
    <property type="match status" value="2"/>
</dbReference>
<dbReference type="GO" id="GO:0046872">
    <property type="term" value="F:metal ion binding"/>
    <property type="evidence" value="ECO:0007669"/>
    <property type="project" value="UniProtKB-KW"/>
</dbReference>
<gene>
    <name evidence="3" type="ORF">FSW04_18035</name>
</gene>
<sequence>MHAAIAPGTRMGPVGLVVADLGRSVAWYETSLGLRVHRREGARAALGTGGEDLLVLDEVPGAPPVGRATGLYHFALLVPARRDLAAWLAHAARTRVALAGMADHFVSEAIYLSDPDGHGIEVYWDRPREVWEGRVGERMTTMALDVDGLLGELADPAREPFDALAAGTVMGHVHLRVADVPAAVAFYCDTLGFGLMAQLGRQAAFLAAGGYHHHIGANSWESAGAGPAPQGSATLRRMTVVLPAGPALQATLDRVAAAGAPAEPVDGGHLLNDPSGNPVVLASAPA</sequence>
<dbReference type="InterPro" id="IPR029068">
    <property type="entry name" value="Glyas_Bleomycin-R_OHBP_Dase"/>
</dbReference>
<dbReference type="InterPro" id="IPR018146">
    <property type="entry name" value="Glyoxalase_1_CS"/>
</dbReference>
<dbReference type="InterPro" id="IPR037523">
    <property type="entry name" value="VOC_core"/>
</dbReference>
<dbReference type="GO" id="GO:0004462">
    <property type="term" value="F:lactoylglutathione lyase activity"/>
    <property type="evidence" value="ECO:0007669"/>
    <property type="project" value="InterPro"/>
</dbReference>
<protein>
    <submittedName>
        <fullName evidence="3">VOC family protein</fullName>
    </submittedName>
</protein>
<keyword evidence="4" id="KW-1185">Reference proteome</keyword>
<feature type="domain" description="VOC" evidence="2">
    <location>
        <begin position="169"/>
        <end position="286"/>
    </location>
</feature>
<evidence type="ECO:0000256" key="1">
    <source>
        <dbReference type="ARBA" id="ARBA00022723"/>
    </source>
</evidence>
<dbReference type="Gene3D" id="3.10.180.10">
    <property type="entry name" value="2,3-Dihydroxybiphenyl 1,2-Dioxygenase, domain 1"/>
    <property type="match status" value="2"/>
</dbReference>
<reference evidence="3 4" key="1">
    <citation type="journal article" date="2018" name="J. Microbiol.">
        <title>Baekduia soli gen. nov., sp. nov., a novel bacterium isolated from the soil of Baekdu Mountain and proposal of a novel family name, Baekduiaceae fam. nov.</title>
        <authorList>
            <person name="An D.S."/>
            <person name="Siddiqi M.Z."/>
            <person name="Kim K.H."/>
            <person name="Yu H.S."/>
            <person name="Im W.T."/>
        </authorList>
    </citation>
    <scope>NUCLEOTIDE SEQUENCE [LARGE SCALE GENOMIC DNA]</scope>
    <source>
        <strain evidence="3 4">BR7-21</strain>
    </source>
</reference>
<dbReference type="PROSITE" id="PS51819">
    <property type="entry name" value="VOC"/>
    <property type="match status" value="2"/>
</dbReference>
<dbReference type="KEGG" id="bsol:FSW04_18035"/>
<name>A0A5B8UD86_9ACTN</name>
<dbReference type="InterPro" id="IPR004360">
    <property type="entry name" value="Glyas_Fos-R_dOase_dom"/>
</dbReference>
<organism evidence="3 4">
    <name type="scientific">Baekduia soli</name>
    <dbReference type="NCBI Taxonomy" id="496014"/>
    <lineage>
        <taxon>Bacteria</taxon>
        <taxon>Bacillati</taxon>
        <taxon>Actinomycetota</taxon>
        <taxon>Thermoleophilia</taxon>
        <taxon>Solirubrobacterales</taxon>
        <taxon>Baekduiaceae</taxon>
        <taxon>Baekduia</taxon>
    </lineage>
</organism>
<accession>A0A5B8UD86</accession>
<dbReference type="Proteomes" id="UP000321805">
    <property type="component" value="Chromosome"/>
</dbReference>
<dbReference type="Pfam" id="PF00903">
    <property type="entry name" value="Glyoxalase"/>
    <property type="match status" value="2"/>
</dbReference>
<evidence type="ECO:0000313" key="3">
    <source>
        <dbReference type="EMBL" id="QEC50818.1"/>
    </source>
</evidence>
<dbReference type="PANTHER" id="PTHR43279">
    <property type="entry name" value="CATECHOL-2,3-DIOXYGENASE"/>
    <property type="match status" value="1"/>
</dbReference>
<proteinExistence type="predicted"/>